<keyword evidence="2" id="KW-0274">FAD</keyword>
<evidence type="ECO:0000256" key="1">
    <source>
        <dbReference type="ARBA" id="ARBA00022630"/>
    </source>
</evidence>
<dbReference type="Proteomes" id="UP000440694">
    <property type="component" value="Unassembled WGS sequence"/>
</dbReference>
<dbReference type="PROSITE" id="PS51387">
    <property type="entry name" value="FAD_PCMH"/>
    <property type="match status" value="1"/>
</dbReference>
<dbReference type="Pfam" id="PF01565">
    <property type="entry name" value="FAD_binding_4"/>
    <property type="match status" value="1"/>
</dbReference>
<dbReference type="SUPFAM" id="SSF55103">
    <property type="entry name" value="FAD-linked oxidases, C-terminal domain"/>
    <property type="match status" value="1"/>
</dbReference>
<protein>
    <submittedName>
        <fullName evidence="4">FAD-binding protein</fullName>
    </submittedName>
</protein>
<dbReference type="InterPro" id="IPR006094">
    <property type="entry name" value="Oxid_FAD_bind_N"/>
</dbReference>
<dbReference type="InterPro" id="IPR016166">
    <property type="entry name" value="FAD-bd_PCMH"/>
</dbReference>
<dbReference type="AlphaFoldDB" id="A0A6I3KS14"/>
<gene>
    <name evidence="4" type="ORF">GIW81_14420</name>
</gene>
<name>A0A6I3KS14_9HYPH</name>
<dbReference type="SUPFAM" id="SSF56176">
    <property type="entry name" value="FAD-binding/transporter-associated domain-like"/>
    <property type="match status" value="1"/>
</dbReference>
<dbReference type="Gene3D" id="1.10.45.10">
    <property type="entry name" value="Vanillyl-alcohol Oxidase, Chain A, domain 4"/>
    <property type="match status" value="1"/>
</dbReference>
<dbReference type="InterPro" id="IPR036318">
    <property type="entry name" value="FAD-bd_PCMH-like_sf"/>
</dbReference>
<reference evidence="4 5" key="1">
    <citation type="submission" date="2019-11" db="EMBL/GenBank/DDBJ databases">
        <title>Identification of a novel strain.</title>
        <authorList>
            <person name="Xu Q."/>
            <person name="Wang G."/>
        </authorList>
    </citation>
    <scope>NUCLEOTIDE SEQUENCE [LARGE SCALE GENOMIC DNA]</scope>
    <source>
        <strain evidence="5">xq</strain>
    </source>
</reference>
<comment type="caution">
    <text evidence="4">The sequence shown here is derived from an EMBL/GenBank/DDBJ whole genome shotgun (WGS) entry which is preliminary data.</text>
</comment>
<dbReference type="InterPro" id="IPR016169">
    <property type="entry name" value="FAD-bd_PCMH_sub2"/>
</dbReference>
<sequence>MSDLQRPGADWELQFVIAGCAERRLPIEIVGSGSKRAVGRPVDGTVTITTASLRGISLYEPNELVMSARAGTPLSQVEAELAARGQMLPFEPIDLAPATGGPQGAQTIGAVFATNMSGARRIQYGAARDHLLGVKGVNGRAELFQAGGRVMKNVTGYDISRGLAGSWGTLAVMTEVTFKVIPWPETAATIIYLGLPDNLAIELLSRAMTLPVEVSGAVHLHASVAARLNHPGLKSMNKSVTALRLENFASAVVGRKQRLKEALKVYGKALELDHRETLDFWGELRRLSVMPNRQTLLWRILTKPTTAPKLVAAIKRYMPAEAYYDWAGGLIWLEVPAAADAGTAEIRRVTAIHGGHAMLIRAEPSVRAAVEVFQPLSPPVERLTRGLKAAFDPEGILNPGRMYANL</sequence>
<dbReference type="RefSeq" id="WP_154740068.1">
    <property type="nucleotide sequence ID" value="NZ_WMBQ01000002.1"/>
</dbReference>
<keyword evidence="5" id="KW-1185">Reference proteome</keyword>
<accession>A0A6I3KS14</accession>
<dbReference type="Gene3D" id="3.30.465.10">
    <property type="match status" value="1"/>
</dbReference>
<proteinExistence type="predicted"/>
<evidence type="ECO:0000313" key="5">
    <source>
        <dbReference type="Proteomes" id="UP000440694"/>
    </source>
</evidence>
<dbReference type="PANTHER" id="PTHR11748:SF103">
    <property type="entry name" value="GLYCOLATE OXIDASE SUBUNIT GLCE"/>
    <property type="match status" value="1"/>
</dbReference>
<evidence type="ECO:0000256" key="2">
    <source>
        <dbReference type="ARBA" id="ARBA00022827"/>
    </source>
</evidence>
<dbReference type="PANTHER" id="PTHR11748">
    <property type="entry name" value="D-LACTATE DEHYDROGENASE"/>
    <property type="match status" value="1"/>
</dbReference>
<dbReference type="InterPro" id="IPR016171">
    <property type="entry name" value="Vanillyl_alc_oxidase_C-sub2"/>
</dbReference>
<dbReference type="GO" id="GO:0071949">
    <property type="term" value="F:FAD binding"/>
    <property type="evidence" value="ECO:0007669"/>
    <property type="project" value="InterPro"/>
</dbReference>
<evidence type="ECO:0000259" key="3">
    <source>
        <dbReference type="PROSITE" id="PS51387"/>
    </source>
</evidence>
<keyword evidence="1" id="KW-0285">Flavoprotein</keyword>
<dbReference type="InterPro" id="IPR016164">
    <property type="entry name" value="FAD-linked_Oxase-like_C"/>
</dbReference>
<dbReference type="EMBL" id="WMBQ01000002">
    <property type="protein sequence ID" value="MTD95531.1"/>
    <property type="molecule type" value="Genomic_DNA"/>
</dbReference>
<organism evidence="4 5">
    <name type="scientific">Hyphomicrobium album</name>
    <dbReference type="NCBI Taxonomy" id="2665159"/>
    <lineage>
        <taxon>Bacteria</taxon>
        <taxon>Pseudomonadati</taxon>
        <taxon>Pseudomonadota</taxon>
        <taxon>Alphaproteobacteria</taxon>
        <taxon>Hyphomicrobiales</taxon>
        <taxon>Hyphomicrobiaceae</taxon>
        <taxon>Hyphomicrobium</taxon>
    </lineage>
</organism>
<evidence type="ECO:0000313" key="4">
    <source>
        <dbReference type="EMBL" id="MTD95531.1"/>
    </source>
</evidence>
<feature type="domain" description="FAD-binding PCMH-type" evidence="3">
    <location>
        <begin position="1"/>
        <end position="183"/>
    </location>
</feature>
<dbReference type="GO" id="GO:0003824">
    <property type="term" value="F:catalytic activity"/>
    <property type="evidence" value="ECO:0007669"/>
    <property type="project" value="InterPro"/>
</dbReference>